<dbReference type="AlphaFoldDB" id="A0A8S3SSG5"/>
<accession>A0A8S3SSG5</accession>
<proteinExistence type="predicted"/>
<name>A0A8S3SSG5_MYTED</name>
<sequence length="193" mass="21722">MNLLYTENPGPGKHHCHCKYTAKPVQLDDLDITLIGLILVNCFTLRPAEEQAVRSLRQYKNDYLSHNTNCGIPEPKQERQSYHLDKIFHSATSIDKSSPSADMNFPVNKAVITNDGYVASIDTEESLMNIYKTDGSYVTAIRADGLDFTAVNNSMVAVTRFFCNRIDIWDIHNEQKVKVKSIQLLPSVTASQL</sequence>
<dbReference type="EMBL" id="CAJPWZ010001680">
    <property type="protein sequence ID" value="CAG2221385.1"/>
    <property type="molecule type" value="Genomic_DNA"/>
</dbReference>
<comment type="caution">
    <text evidence="1">The sequence shown here is derived from an EMBL/GenBank/DDBJ whole genome shotgun (WGS) entry which is preliminary data.</text>
</comment>
<gene>
    <name evidence="1" type="ORF">MEDL_34697</name>
</gene>
<protein>
    <submittedName>
        <fullName evidence="1">Uncharacterized protein</fullName>
    </submittedName>
</protein>
<reference evidence="1" key="1">
    <citation type="submission" date="2021-03" db="EMBL/GenBank/DDBJ databases">
        <authorList>
            <person name="Bekaert M."/>
        </authorList>
    </citation>
    <scope>NUCLEOTIDE SEQUENCE</scope>
</reference>
<keyword evidence="2" id="KW-1185">Reference proteome</keyword>
<evidence type="ECO:0000313" key="1">
    <source>
        <dbReference type="EMBL" id="CAG2221385.1"/>
    </source>
</evidence>
<dbReference type="Proteomes" id="UP000683360">
    <property type="component" value="Unassembled WGS sequence"/>
</dbReference>
<evidence type="ECO:0000313" key="2">
    <source>
        <dbReference type="Proteomes" id="UP000683360"/>
    </source>
</evidence>
<organism evidence="1 2">
    <name type="scientific">Mytilus edulis</name>
    <name type="common">Blue mussel</name>
    <dbReference type="NCBI Taxonomy" id="6550"/>
    <lineage>
        <taxon>Eukaryota</taxon>
        <taxon>Metazoa</taxon>
        <taxon>Spiralia</taxon>
        <taxon>Lophotrochozoa</taxon>
        <taxon>Mollusca</taxon>
        <taxon>Bivalvia</taxon>
        <taxon>Autobranchia</taxon>
        <taxon>Pteriomorphia</taxon>
        <taxon>Mytilida</taxon>
        <taxon>Mytiloidea</taxon>
        <taxon>Mytilidae</taxon>
        <taxon>Mytilinae</taxon>
        <taxon>Mytilus</taxon>
    </lineage>
</organism>